<dbReference type="PANTHER" id="PTHR10728">
    <property type="entry name" value="CYTOSOLIC PHOSPHOLIPASE A2"/>
    <property type="match status" value="1"/>
</dbReference>
<feature type="compositionally biased region" description="Basic and acidic residues" evidence="3">
    <location>
        <begin position="183"/>
        <end position="194"/>
    </location>
</feature>
<dbReference type="GO" id="GO:0005829">
    <property type="term" value="C:cytosol"/>
    <property type="evidence" value="ECO:0007669"/>
    <property type="project" value="TreeGrafter"/>
</dbReference>
<sequence>MTTYVGGLSGSAWYLSQLYSHKQWPHQISPSSQRDQLKKNIDHSFMWLFKTHGIHFVKEVWKKRSRGEPVSFTDLFGHLVGNTIINDRLDAKLSDQRQTVDQGQCPLPLYTCLHVKKSVSAMVFHGIWGSAFCIQFKRLFQDDKNVDTVELMRREREELQEELQKDLAKYDAEDSESSDDDDNNKKEKGTHGEKTTGGLQRKRSKSTKLKQRSFWDGVVSRMMESSWFQVGCLSILKAGYYAFLLSRCIP</sequence>
<evidence type="ECO:0000259" key="4">
    <source>
        <dbReference type="Pfam" id="PF01735"/>
    </source>
</evidence>
<feature type="domain" description="PLA2c" evidence="4">
    <location>
        <begin position="2"/>
        <end position="122"/>
    </location>
</feature>
<protein>
    <submittedName>
        <fullName evidence="5">Cytosolic phospholipase A2</fullName>
    </submittedName>
</protein>
<dbReference type="GO" id="GO:0005544">
    <property type="term" value="F:calcium-dependent phospholipid binding"/>
    <property type="evidence" value="ECO:0007669"/>
    <property type="project" value="TreeGrafter"/>
</dbReference>
<evidence type="ECO:0000313" key="6">
    <source>
        <dbReference type="Proteomes" id="UP000762676"/>
    </source>
</evidence>
<feature type="compositionally biased region" description="Acidic residues" evidence="3">
    <location>
        <begin position="173"/>
        <end position="182"/>
    </location>
</feature>
<dbReference type="InterPro" id="IPR016035">
    <property type="entry name" value="Acyl_Trfase/lysoPLipase"/>
</dbReference>
<evidence type="ECO:0000256" key="3">
    <source>
        <dbReference type="SAM" id="MobiDB-lite"/>
    </source>
</evidence>
<dbReference type="Pfam" id="PF01735">
    <property type="entry name" value="PLA2_B"/>
    <property type="match status" value="1"/>
</dbReference>
<evidence type="ECO:0000256" key="1">
    <source>
        <dbReference type="ARBA" id="ARBA00022801"/>
    </source>
</evidence>
<organism evidence="5 6">
    <name type="scientific">Elysia marginata</name>
    <dbReference type="NCBI Taxonomy" id="1093978"/>
    <lineage>
        <taxon>Eukaryota</taxon>
        <taxon>Metazoa</taxon>
        <taxon>Spiralia</taxon>
        <taxon>Lophotrochozoa</taxon>
        <taxon>Mollusca</taxon>
        <taxon>Gastropoda</taxon>
        <taxon>Heterobranchia</taxon>
        <taxon>Euthyneura</taxon>
        <taxon>Panpulmonata</taxon>
        <taxon>Sacoglossa</taxon>
        <taxon>Placobranchoidea</taxon>
        <taxon>Plakobranchidae</taxon>
        <taxon>Elysia</taxon>
    </lineage>
</organism>
<dbReference type="InterPro" id="IPR002642">
    <property type="entry name" value="LysoPLipase_cat_dom"/>
</dbReference>
<name>A0AAV4H4K2_9GAST</name>
<evidence type="ECO:0000313" key="5">
    <source>
        <dbReference type="EMBL" id="GFR92410.1"/>
    </source>
</evidence>
<keyword evidence="6" id="KW-1185">Reference proteome</keyword>
<feature type="region of interest" description="Disordered" evidence="3">
    <location>
        <begin position="168"/>
        <end position="208"/>
    </location>
</feature>
<dbReference type="GO" id="GO:0047498">
    <property type="term" value="F:calcium-dependent phospholipase A2 activity"/>
    <property type="evidence" value="ECO:0007669"/>
    <property type="project" value="TreeGrafter"/>
</dbReference>
<dbReference type="PANTHER" id="PTHR10728:SF40">
    <property type="entry name" value="PATATIN FAMILY PROTEIN"/>
    <property type="match status" value="1"/>
</dbReference>
<dbReference type="SUPFAM" id="SSF52151">
    <property type="entry name" value="FabD/lysophospholipase-like"/>
    <property type="match status" value="1"/>
</dbReference>
<dbReference type="AlphaFoldDB" id="A0AAV4H4K2"/>
<dbReference type="Gene3D" id="3.40.1090.10">
    <property type="entry name" value="Cytosolic phospholipase A2 catalytic domain"/>
    <property type="match status" value="1"/>
</dbReference>
<accession>A0AAV4H4K2</accession>
<proteinExistence type="predicted"/>
<dbReference type="EMBL" id="BMAT01001777">
    <property type="protein sequence ID" value="GFR92410.1"/>
    <property type="molecule type" value="Genomic_DNA"/>
</dbReference>
<keyword evidence="1" id="KW-0378">Hydrolase</keyword>
<dbReference type="GO" id="GO:0046475">
    <property type="term" value="P:glycerophospholipid catabolic process"/>
    <property type="evidence" value="ECO:0007669"/>
    <property type="project" value="TreeGrafter"/>
</dbReference>
<comment type="caution">
    <text evidence="5">The sequence shown here is derived from an EMBL/GenBank/DDBJ whole genome shotgun (WGS) entry which is preliminary data.</text>
</comment>
<gene>
    <name evidence="5" type="ORF">ElyMa_000867400</name>
</gene>
<dbReference type="Proteomes" id="UP000762676">
    <property type="component" value="Unassembled WGS sequence"/>
</dbReference>
<evidence type="ECO:0000256" key="2">
    <source>
        <dbReference type="ARBA" id="ARBA00023098"/>
    </source>
</evidence>
<reference evidence="5 6" key="1">
    <citation type="journal article" date="2021" name="Elife">
        <title>Chloroplast acquisition without the gene transfer in kleptoplastic sea slugs, Plakobranchus ocellatus.</title>
        <authorList>
            <person name="Maeda T."/>
            <person name="Takahashi S."/>
            <person name="Yoshida T."/>
            <person name="Shimamura S."/>
            <person name="Takaki Y."/>
            <person name="Nagai Y."/>
            <person name="Toyoda A."/>
            <person name="Suzuki Y."/>
            <person name="Arimoto A."/>
            <person name="Ishii H."/>
            <person name="Satoh N."/>
            <person name="Nishiyama T."/>
            <person name="Hasebe M."/>
            <person name="Maruyama T."/>
            <person name="Minagawa J."/>
            <person name="Obokata J."/>
            <person name="Shigenobu S."/>
        </authorList>
    </citation>
    <scope>NUCLEOTIDE SEQUENCE [LARGE SCALE GENOMIC DNA]</scope>
</reference>
<keyword evidence="2" id="KW-0443">Lipid metabolism</keyword>
<dbReference type="GO" id="GO:0005509">
    <property type="term" value="F:calcium ion binding"/>
    <property type="evidence" value="ECO:0007669"/>
    <property type="project" value="TreeGrafter"/>
</dbReference>